<evidence type="ECO:0000256" key="1">
    <source>
        <dbReference type="SAM" id="MobiDB-lite"/>
    </source>
</evidence>
<feature type="region of interest" description="Disordered" evidence="1">
    <location>
        <begin position="223"/>
        <end position="248"/>
    </location>
</feature>
<dbReference type="Proteomes" id="UP001223098">
    <property type="component" value="Segment"/>
</dbReference>
<dbReference type="Pfam" id="PF17318">
    <property type="entry name" value="DUF5361"/>
    <property type="match status" value="1"/>
</dbReference>
<dbReference type="EMBL" id="OQ709211">
    <property type="protein sequence ID" value="WGH21023.1"/>
    <property type="molecule type" value="Genomic_DNA"/>
</dbReference>
<name>A0AAF0K1A8_9CAUD</name>
<dbReference type="RefSeq" id="YP_010842419.1">
    <property type="nucleotide sequence ID" value="NC_079140.1"/>
</dbReference>
<feature type="compositionally biased region" description="Basic and acidic residues" evidence="1">
    <location>
        <begin position="237"/>
        <end position="248"/>
    </location>
</feature>
<organism evidence="2 3">
    <name type="scientific">Gordonia phage Azira</name>
    <dbReference type="NCBI Taxonomy" id="3035369"/>
    <lineage>
        <taxon>Viruses</taxon>
        <taxon>Duplodnaviria</taxon>
        <taxon>Heunggongvirae</taxon>
        <taxon>Uroviricota</taxon>
        <taxon>Caudoviricetes</taxon>
        <taxon>Aziravirus</taxon>
        <taxon>Aziravirus azira</taxon>
    </lineage>
</organism>
<reference evidence="2 3" key="1">
    <citation type="submission" date="2023-03" db="EMBL/GenBank/DDBJ databases">
        <authorList>
            <person name="McGarrah C.E.E."/>
            <person name="Algarin-Martinez E.D."/>
            <person name="Cavasini M.E.D."/>
            <person name="Correa V."/>
            <person name="Danielson D.F."/>
            <person name="Dean W.R."/>
            <person name="French J.L."/>
            <person name="Gaskin N."/>
            <person name="Jain U."/>
            <person name="Janvier J."/>
            <person name="Macumber B.M."/>
            <person name="Martini F.K."/>
            <person name="Mazzei S.G."/>
            <person name="Mujica J.M."/>
            <person name="Odegaard O."/>
            <person name="Quarterman C."/>
            <person name="Rand T.M."/>
            <person name="Seidensticker N.S."/>
            <person name="Serrano T."/>
            <person name="Soltys A."/>
            <person name="Ungrey M.D."/>
            <person name="Pollenz R.S."/>
            <person name="Russell D.A."/>
            <person name="Jacobs-Sera D."/>
            <person name="Hatfull G.F."/>
        </authorList>
    </citation>
    <scope>NUCLEOTIDE SEQUENCE [LARGE SCALE GENOMIC DNA]</scope>
</reference>
<proteinExistence type="predicted"/>
<evidence type="ECO:0000313" key="2">
    <source>
        <dbReference type="EMBL" id="WGH21023.1"/>
    </source>
</evidence>
<keyword evidence="3" id="KW-1185">Reference proteome</keyword>
<accession>A0AAF0K1A8</accession>
<evidence type="ECO:0000313" key="3">
    <source>
        <dbReference type="Proteomes" id="UP001223098"/>
    </source>
</evidence>
<gene>
    <name evidence="2" type="primary">17</name>
    <name evidence="2" type="ORF">SEA_AZIRA_17</name>
</gene>
<dbReference type="KEGG" id="vg:80559210"/>
<sequence>MAFEKFHHKIVTGLDDEGEPVKEKVTLPRFGSIPFGLIRKNRKLPQEEQFFALLEAVASEDDLAKMDKAPQEEMEGLMTAWQEDSGVTQGGIDGLLELIDGPHGKALEIDLLYAGHRLRWVGSDDFTWRDLKLFVSGSTIDSELFKSLHPEEAGWSRTNMLLANIADSLAWLVWAKTKDGSRNRNQPQPIKRPGVRPLDRRVKGVAVPIDQFRKQMDELRARVRSSSAEEQVTRISVRREKEGNESGD</sequence>
<dbReference type="InterPro" id="IPR035286">
    <property type="entry name" value="DUF5361"/>
</dbReference>
<dbReference type="GeneID" id="80559210"/>
<protein>
    <submittedName>
        <fullName evidence="2">Tail assembly chaperone</fullName>
    </submittedName>
</protein>
<feature type="compositionally biased region" description="Polar residues" evidence="1">
    <location>
        <begin position="224"/>
        <end position="234"/>
    </location>
</feature>